<geneLocation type="plasmid" evidence="1 2">
    <name>XD_p</name>
</geneLocation>
<evidence type="ECO:0000313" key="2">
    <source>
        <dbReference type="Proteomes" id="UP000032721"/>
    </source>
</evidence>
<evidence type="ECO:0000313" key="1">
    <source>
        <dbReference type="EMBL" id="CDG15713.1"/>
    </source>
</evidence>
<dbReference type="InterPro" id="IPR008514">
    <property type="entry name" value="T6SS_Hcp"/>
</dbReference>
<organism evidence="1 2">
    <name type="scientific">Xenorhabdus doucetiae</name>
    <dbReference type="NCBI Taxonomy" id="351671"/>
    <lineage>
        <taxon>Bacteria</taxon>
        <taxon>Pseudomonadati</taxon>
        <taxon>Pseudomonadota</taxon>
        <taxon>Gammaproteobacteria</taxon>
        <taxon>Enterobacterales</taxon>
        <taxon>Morganellaceae</taxon>
        <taxon>Xenorhabdus</taxon>
    </lineage>
</organism>
<dbReference type="KEGG" id="xdo:XDD1_p0011"/>
<protein>
    <submittedName>
        <fullName evidence="1">Uncharacterized protein</fullName>
    </submittedName>
</protein>
<dbReference type="Pfam" id="PF05638">
    <property type="entry name" value="T6SS_HCP"/>
    <property type="match status" value="1"/>
</dbReference>
<sequence length="121" mass="13873">MQYTTYMEITGAEQGLLSENCSNNDTHKHKIQVNSLELSKGIEGLSYIEKIVLEKNVDGSSPLLFNAIDKNESLELKIFQCVDNKITHEFKFKNAFIERINTHFSEESKTSPYEKIEIKIA</sequence>
<proteinExistence type="predicted"/>
<dbReference type="Proteomes" id="UP000032721">
    <property type="component" value="Plasmid XD_p"/>
</dbReference>
<dbReference type="RefSeq" id="WP_052705614.1">
    <property type="nucleotide sequence ID" value="NZ_CAWMED010000002.1"/>
</dbReference>
<dbReference type="EMBL" id="FO704549">
    <property type="protein sequence ID" value="CDG15713.1"/>
    <property type="molecule type" value="Genomic_DNA"/>
</dbReference>
<dbReference type="HOGENOM" id="CLU_2319433_0_0_6"/>
<reference evidence="1 2" key="1">
    <citation type="submission" date="2013-07" db="EMBL/GenBank/DDBJ databases">
        <authorList>
            <person name="Genoscope - CEA"/>
        </authorList>
    </citation>
    <scope>NUCLEOTIDE SEQUENCE [LARGE SCALE GENOMIC DNA]</scope>
    <source>
        <strain evidence="2">FRM16 / DSM 17909</strain>
        <plasmid evidence="2">Plasmid XD_p</plasmid>
    </source>
</reference>
<dbReference type="SUPFAM" id="SSF141452">
    <property type="entry name" value="Hcp1-like"/>
    <property type="match status" value="1"/>
</dbReference>
<dbReference type="InterPro" id="IPR036624">
    <property type="entry name" value="Hcp1-lik_sf"/>
</dbReference>
<gene>
    <name evidence="1" type="ORF">XDD1_p0011</name>
</gene>
<name>A0A068QLY2_9GAMM</name>
<accession>A0A068QLY2</accession>
<keyword evidence="1" id="KW-0614">Plasmid</keyword>
<dbReference type="Gene3D" id="2.30.110.20">
    <property type="entry name" value="Hcp1-like"/>
    <property type="match status" value="1"/>
</dbReference>
<dbReference type="AlphaFoldDB" id="A0A068QLY2"/>